<proteinExistence type="predicted"/>
<evidence type="ECO:0000313" key="5">
    <source>
        <dbReference type="Proteomes" id="UP000002051"/>
    </source>
</evidence>
<gene>
    <name evidence="2" type="ordered locus">MTR_2g102760</name>
    <name evidence="3" type="ORF">MtrunA17_Chr2g0332301</name>
</gene>
<dbReference type="EMBL" id="CM001218">
    <property type="protein sequence ID" value="AES68078.1"/>
    <property type="molecule type" value="Genomic_DNA"/>
</dbReference>
<keyword evidence="1" id="KW-1133">Transmembrane helix</keyword>
<evidence type="ECO:0000313" key="6">
    <source>
        <dbReference type="Proteomes" id="UP000265566"/>
    </source>
</evidence>
<dbReference type="AlphaFoldDB" id="G7IMG3"/>
<evidence type="ECO:0000313" key="2">
    <source>
        <dbReference type="EMBL" id="AES68078.1"/>
    </source>
</evidence>
<accession>G7IMG3</accession>
<evidence type="ECO:0000313" key="4">
    <source>
        <dbReference type="EnsemblPlants" id="AES68078"/>
    </source>
</evidence>
<keyword evidence="1" id="KW-0472">Membrane</keyword>
<reference evidence="3" key="5">
    <citation type="journal article" date="2018" name="Nat. Plants">
        <title>Whole-genome landscape of Medicago truncatula symbiotic genes.</title>
        <authorList>
            <person name="Pecrix Y."/>
            <person name="Gamas P."/>
            <person name="Carrere S."/>
        </authorList>
    </citation>
    <scope>NUCLEOTIDE SEQUENCE</scope>
    <source>
        <tissue evidence="3">Leaves</tissue>
    </source>
</reference>
<reference evidence="2 5" key="1">
    <citation type="journal article" date="2011" name="Nature">
        <title>The Medicago genome provides insight into the evolution of rhizobial symbioses.</title>
        <authorList>
            <person name="Young N.D."/>
            <person name="Debelle F."/>
            <person name="Oldroyd G.E."/>
            <person name="Geurts R."/>
            <person name="Cannon S.B."/>
            <person name="Udvardi M.K."/>
            <person name="Benedito V.A."/>
            <person name="Mayer K.F."/>
            <person name="Gouzy J."/>
            <person name="Schoof H."/>
            <person name="Van de Peer Y."/>
            <person name="Proost S."/>
            <person name="Cook D.R."/>
            <person name="Meyers B.C."/>
            <person name="Spannagl M."/>
            <person name="Cheung F."/>
            <person name="De Mita S."/>
            <person name="Krishnakumar V."/>
            <person name="Gundlach H."/>
            <person name="Zhou S."/>
            <person name="Mudge J."/>
            <person name="Bharti A.K."/>
            <person name="Murray J.D."/>
            <person name="Naoumkina M.A."/>
            <person name="Rosen B."/>
            <person name="Silverstein K.A."/>
            <person name="Tang H."/>
            <person name="Rombauts S."/>
            <person name="Zhao P.X."/>
            <person name="Zhou P."/>
            <person name="Barbe V."/>
            <person name="Bardou P."/>
            <person name="Bechner M."/>
            <person name="Bellec A."/>
            <person name="Berger A."/>
            <person name="Berges H."/>
            <person name="Bidwell S."/>
            <person name="Bisseling T."/>
            <person name="Choisne N."/>
            <person name="Couloux A."/>
            <person name="Denny R."/>
            <person name="Deshpande S."/>
            <person name="Dai X."/>
            <person name="Doyle J.J."/>
            <person name="Dudez A.M."/>
            <person name="Farmer A.D."/>
            <person name="Fouteau S."/>
            <person name="Franken C."/>
            <person name="Gibelin C."/>
            <person name="Gish J."/>
            <person name="Goldstein S."/>
            <person name="Gonzalez A.J."/>
            <person name="Green P.J."/>
            <person name="Hallab A."/>
            <person name="Hartog M."/>
            <person name="Hua A."/>
            <person name="Humphray S.J."/>
            <person name="Jeong D.H."/>
            <person name="Jing Y."/>
            <person name="Jocker A."/>
            <person name="Kenton S.M."/>
            <person name="Kim D.J."/>
            <person name="Klee K."/>
            <person name="Lai H."/>
            <person name="Lang C."/>
            <person name="Lin S."/>
            <person name="Macmil S.L."/>
            <person name="Magdelenat G."/>
            <person name="Matthews L."/>
            <person name="McCorrison J."/>
            <person name="Monaghan E.L."/>
            <person name="Mun J.H."/>
            <person name="Najar F.Z."/>
            <person name="Nicholson C."/>
            <person name="Noirot C."/>
            <person name="O'Bleness M."/>
            <person name="Paule C.R."/>
            <person name="Poulain J."/>
            <person name="Prion F."/>
            <person name="Qin B."/>
            <person name="Qu C."/>
            <person name="Retzel E.F."/>
            <person name="Riddle C."/>
            <person name="Sallet E."/>
            <person name="Samain S."/>
            <person name="Samson N."/>
            <person name="Sanders I."/>
            <person name="Saurat O."/>
            <person name="Scarpelli C."/>
            <person name="Schiex T."/>
            <person name="Segurens B."/>
            <person name="Severin A.J."/>
            <person name="Sherrier D.J."/>
            <person name="Shi R."/>
            <person name="Sims S."/>
            <person name="Singer S.R."/>
            <person name="Sinharoy S."/>
            <person name="Sterck L."/>
            <person name="Viollet A."/>
            <person name="Wang B.B."/>
            <person name="Wang K."/>
            <person name="Wang M."/>
            <person name="Wang X."/>
            <person name="Warfsmann J."/>
            <person name="Weissenbach J."/>
            <person name="White D.D."/>
            <person name="White J.D."/>
            <person name="Wiley G.B."/>
            <person name="Wincker P."/>
            <person name="Xing Y."/>
            <person name="Yang L."/>
            <person name="Yao Z."/>
            <person name="Ying F."/>
            <person name="Zhai J."/>
            <person name="Zhou L."/>
            <person name="Zuber A."/>
            <person name="Denarie J."/>
            <person name="Dixon R.A."/>
            <person name="May G.D."/>
            <person name="Schwartz D.C."/>
            <person name="Rogers J."/>
            <person name="Quetier F."/>
            <person name="Town C.D."/>
            <person name="Roe B.A."/>
        </authorList>
    </citation>
    <scope>NUCLEOTIDE SEQUENCE [LARGE SCALE GENOMIC DNA]</scope>
    <source>
        <strain evidence="2">A17</strain>
        <strain evidence="4 5">cv. Jemalong A17</strain>
    </source>
</reference>
<dbReference type="HOGENOM" id="CLU_2577434_0_0_1"/>
<keyword evidence="1 2" id="KW-0812">Transmembrane</keyword>
<dbReference type="Proteomes" id="UP000002051">
    <property type="component" value="Chromosome 2"/>
</dbReference>
<reference evidence="2 5" key="2">
    <citation type="journal article" date="2014" name="BMC Genomics">
        <title>An improved genome release (version Mt4.0) for the model legume Medicago truncatula.</title>
        <authorList>
            <person name="Tang H."/>
            <person name="Krishnakumar V."/>
            <person name="Bidwell S."/>
            <person name="Rosen B."/>
            <person name="Chan A."/>
            <person name="Zhou S."/>
            <person name="Gentzbittel L."/>
            <person name="Childs K.L."/>
            <person name="Yandell M."/>
            <person name="Gundlach H."/>
            <person name="Mayer K.F."/>
            <person name="Schwartz D.C."/>
            <person name="Town C.D."/>
        </authorList>
    </citation>
    <scope>GENOME REANNOTATION</scope>
    <source>
        <strain evidence="4 5">cv. Jemalong A17</strain>
    </source>
</reference>
<sequence>MRITLTSQRGGQSFLEALEVYSDYFFVVSLVVTSLPTVVDVIVPCVLIWRFTCVRCYSFKEHLNRYSFKSFLKNISLVFIV</sequence>
<organism evidence="2 5">
    <name type="scientific">Medicago truncatula</name>
    <name type="common">Barrel medic</name>
    <name type="synonym">Medicago tribuloides</name>
    <dbReference type="NCBI Taxonomy" id="3880"/>
    <lineage>
        <taxon>Eukaryota</taxon>
        <taxon>Viridiplantae</taxon>
        <taxon>Streptophyta</taxon>
        <taxon>Embryophyta</taxon>
        <taxon>Tracheophyta</taxon>
        <taxon>Spermatophyta</taxon>
        <taxon>Magnoliopsida</taxon>
        <taxon>eudicotyledons</taxon>
        <taxon>Gunneridae</taxon>
        <taxon>Pentapetalae</taxon>
        <taxon>rosids</taxon>
        <taxon>fabids</taxon>
        <taxon>Fabales</taxon>
        <taxon>Fabaceae</taxon>
        <taxon>Papilionoideae</taxon>
        <taxon>50 kb inversion clade</taxon>
        <taxon>NPAAA clade</taxon>
        <taxon>Hologalegina</taxon>
        <taxon>IRL clade</taxon>
        <taxon>Trifolieae</taxon>
        <taxon>Medicago</taxon>
    </lineage>
</organism>
<dbReference type="EnsemblPlants" id="AES68078">
    <property type="protein sequence ID" value="AES68078"/>
    <property type="gene ID" value="MTR_2g102760"/>
</dbReference>
<feature type="transmembrane region" description="Helical" evidence="1">
    <location>
        <begin position="24"/>
        <end position="49"/>
    </location>
</feature>
<reference evidence="4" key="3">
    <citation type="submission" date="2015-04" db="UniProtKB">
        <authorList>
            <consortium name="EnsemblPlants"/>
        </authorList>
    </citation>
    <scope>IDENTIFICATION</scope>
    <source>
        <strain evidence="4">cv. Jemalong A17</strain>
    </source>
</reference>
<evidence type="ECO:0000256" key="1">
    <source>
        <dbReference type="SAM" id="Phobius"/>
    </source>
</evidence>
<dbReference type="PaxDb" id="3880-AES68078"/>
<reference evidence="6" key="4">
    <citation type="journal article" date="2018" name="Nat. Plants">
        <title>Whole-genome landscape of Medicago truncatula symbiotic genes.</title>
        <authorList>
            <person name="Pecrix Y."/>
            <person name="Staton S.E."/>
            <person name="Sallet E."/>
            <person name="Lelandais-Briere C."/>
            <person name="Moreau S."/>
            <person name="Carrere S."/>
            <person name="Blein T."/>
            <person name="Jardinaud M.F."/>
            <person name="Latrasse D."/>
            <person name="Zouine M."/>
            <person name="Zahm M."/>
            <person name="Kreplak J."/>
            <person name="Mayjonade B."/>
            <person name="Satge C."/>
            <person name="Perez M."/>
            <person name="Cauet S."/>
            <person name="Marande W."/>
            <person name="Chantry-Darmon C."/>
            <person name="Lopez-Roques C."/>
            <person name="Bouchez O."/>
            <person name="Berard A."/>
            <person name="Debelle F."/>
            <person name="Munos S."/>
            <person name="Bendahmane A."/>
            <person name="Berges H."/>
            <person name="Niebel A."/>
            <person name="Buitink J."/>
            <person name="Frugier F."/>
            <person name="Benhamed M."/>
            <person name="Crespi M."/>
            <person name="Gouzy J."/>
            <person name="Gamas P."/>
        </authorList>
    </citation>
    <scope>NUCLEOTIDE SEQUENCE [LARGE SCALE GENOMIC DNA]</scope>
    <source>
        <strain evidence="6">cv. Jemalong A17</strain>
    </source>
</reference>
<keyword evidence="5" id="KW-1185">Reference proteome</keyword>
<dbReference type="STRING" id="3880.G7IMG3"/>
<protein>
    <submittedName>
        <fullName evidence="2">Transmembrane protein, putative</fullName>
    </submittedName>
</protein>
<dbReference type="EMBL" id="PSQE01000002">
    <property type="protein sequence ID" value="RHN76455.1"/>
    <property type="molecule type" value="Genomic_DNA"/>
</dbReference>
<name>G7IMG3_MEDTR</name>
<dbReference type="Gramene" id="rna12782">
    <property type="protein sequence ID" value="RHN76455.1"/>
    <property type="gene ID" value="gene12782"/>
</dbReference>
<dbReference type="eggNOG" id="KOG1454">
    <property type="taxonomic scope" value="Eukaryota"/>
</dbReference>
<dbReference type="Proteomes" id="UP000265566">
    <property type="component" value="Chromosome 2"/>
</dbReference>
<evidence type="ECO:0000313" key="3">
    <source>
        <dbReference type="EMBL" id="RHN76455.1"/>
    </source>
</evidence>